<dbReference type="SMART" id="SM00285">
    <property type="entry name" value="PBD"/>
    <property type="match status" value="1"/>
</dbReference>
<dbReference type="PANTHER" id="PTHR11202:SF36">
    <property type="entry name" value="ACTIN NUCLEATION-PROMOTING FACTOR WASL"/>
    <property type="match status" value="1"/>
</dbReference>
<organism evidence="12 13">
    <name type="scientific">Glossina fuscipes</name>
    <dbReference type="NCBI Taxonomy" id="7396"/>
    <lineage>
        <taxon>Eukaryota</taxon>
        <taxon>Metazoa</taxon>
        <taxon>Ecdysozoa</taxon>
        <taxon>Arthropoda</taxon>
        <taxon>Hexapoda</taxon>
        <taxon>Insecta</taxon>
        <taxon>Pterygota</taxon>
        <taxon>Neoptera</taxon>
        <taxon>Endopterygota</taxon>
        <taxon>Diptera</taxon>
        <taxon>Brachycera</taxon>
        <taxon>Muscomorpha</taxon>
        <taxon>Hippoboscoidea</taxon>
        <taxon>Glossinidae</taxon>
        <taxon>Glossina</taxon>
    </lineage>
</organism>
<feature type="domain" description="WH2" evidence="11">
    <location>
        <begin position="447"/>
        <end position="464"/>
    </location>
</feature>
<sequence length="543" mass="59653">MSRNMRSQENQAASHMRPKHNKSSSLLTHEENEAVFKMLGRKCQTLNTAVVQIYKTEASAHSHWKKKYTGVVCFVKDSAQRSYFLRAYCLIKHELIWEHELYDSMKINKARPYLLTFEGHDGHIGLNFVSEEECESFYHAVDSIIETRNRKKMDKRSRPKQQSAPSAPLTPLPKEPVTNENTVQLRNHPKIGSINLMPAPVTNTQGSSKHFFSFSSSSSSNSKDKKRKVTKADISQPTNFMHISHVGWDANKGFDLAGNENDQVLSHFFAKAGVSENELKDRDTRAFIYDFIQSNNVLGTVKSEQVDKPVKATAPTVPAPPPVPSRQQHSVVNGTAVVTSQRSAPPPPPPPARQPPPPVPTTVPGLSRAPVPPTRPPPISSMSTPPPPVPTQATIPAPPVPPPPPPTSAVIPPPPPPPPPVEIPTITTSQAPPETKIASSLPVVTETRNELLESIRKGVQLKKVDTSALSTGSGDSHSDLMSEIRMGIELKPTEKRELRDSDEFSGTDALASALRRALQERGRVMQSSDDESSSSGNDDDWDD</sequence>
<dbReference type="GO" id="GO:0005856">
    <property type="term" value="C:cytoskeleton"/>
    <property type="evidence" value="ECO:0007669"/>
    <property type="project" value="UniProtKB-SubCell"/>
</dbReference>
<dbReference type="PROSITE" id="PS50229">
    <property type="entry name" value="WH1"/>
    <property type="match status" value="1"/>
</dbReference>
<keyword evidence="12" id="KW-1185">Reference proteome</keyword>
<dbReference type="InterPro" id="IPR000697">
    <property type="entry name" value="WH1/EVH1_dom"/>
</dbReference>
<keyword evidence="4" id="KW-0597">Phosphoprotein</keyword>
<evidence type="ECO:0000256" key="8">
    <source>
        <dbReference type="SAM" id="MobiDB-lite"/>
    </source>
</evidence>
<feature type="compositionally biased region" description="Basic residues" evidence="8">
    <location>
        <begin position="149"/>
        <end position="159"/>
    </location>
</feature>
<dbReference type="SUPFAM" id="SSF50729">
    <property type="entry name" value="PH domain-like"/>
    <property type="match status" value="1"/>
</dbReference>
<dbReference type="InterPro" id="IPR011993">
    <property type="entry name" value="PH-like_dom_sf"/>
</dbReference>
<dbReference type="GO" id="GO:0005634">
    <property type="term" value="C:nucleus"/>
    <property type="evidence" value="ECO:0007669"/>
    <property type="project" value="UniProtKB-SubCell"/>
</dbReference>
<feature type="region of interest" description="Disordered" evidence="8">
    <location>
        <begin position="1"/>
        <end position="25"/>
    </location>
</feature>
<dbReference type="Proteomes" id="UP000092443">
    <property type="component" value="Unplaced"/>
</dbReference>
<dbReference type="SMART" id="SM00246">
    <property type="entry name" value="WH2"/>
    <property type="match status" value="2"/>
</dbReference>
<feature type="compositionally biased region" description="Low complexity" evidence="8">
    <location>
        <begin position="212"/>
        <end position="221"/>
    </location>
</feature>
<feature type="region of interest" description="Disordered" evidence="8">
    <location>
        <begin position="312"/>
        <end position="331"/>
    </location>
</feature>
<proteinExistence type="predicted"/>
<name>A0A9C5Z6A7_9MUSC</name>
<keyword evidence="7" id="KW-0539">Nucleus</keyword>
<feature type="region of interest" description="Disordered" evidence="8">
    <location>
        <begin position="336"/>
        <end position="442"/>
    </location>
</feature>
<evidence type="ECO:0000256" key="2">
    <source>
        <dbReference type="ARBA" id="ARBA00004245"/>
    </source>
</evidence>
<dbReference type="SMART" id="SM00461">
    <property type="entry name" value="WH1"/>
    <property type="match status" value="1"/>
</dbReference>
<dbReference type="Pfam" id="PF00786">
    <property type="entry name" value="PBD"/>
    <property type="match status" value="1"/>
</dbReference>
<dbReference type="GeneID" id="119640092"/>
<feature type="compositionally biased region" description="Acidic residues" evidence="8">
    <location>
        <begin position="528"/>
        <end position="543"/>
    </location>
</feature>
<dbReference type="InterPro" id="IPR003124">
    <property type="entry name" value="WH2_dom"/>
</dbReference>
<comment type="subcellular location">
    <subcellularLocation>
        <location evidence="2">Cytoplasm</location>
        <location evidence="2">Cytoskeleton</location>
    </subcellularLocation>
    <subcellularLocation>
        <location evidence="1">Nucleus</location>
    </subcellularLocation>
</comment>
<evidence type="ECO:0000313" key="12">
    <source>
        <dbReference type="Proteomes" id="UP000092443"/>
    </source>
</evidence>
<dbReference type="PROSITE" id="PS51082">
    <property type="entry name" value="WH2"/>
    <property type="match status" value="2"/>
</dbReference>
<gene>
    <name evidence="13" type="primary">LOC119640092</name>
</gene>
<evidence type="ECO:0000259" key="11">
    <source>
        <dbReference type="PROSITE" id="PS51082"/>
    </source>
</evidence>
<evidence type="ECO:0000256" key="7">
    <source>
        <dbReference type="ARBA" id="ARBA00023242"/>
    </source>
</evidence>
<evidence type="ECO:0000259" key="10">
    <source>
        <dbReference type="PROSITE" id="PS50229"/>
    </source>
</evidence>
<feature type="region of interest" description="Disordered" evidence="8">
    <location>
        <begin position="517"/>
        <end position="543"/>
    </location>
</feature>
<evidence type="ECO:0000259" key="9">
    <source>
        <dbReference type="PROSITE" id="PS50108"/>
    </source>
</evidence>
<dbReference type="Gene3D" id="6.10.280.150">
    <property type="match status" value="1"/>
</dbReference>
<feature type="domain" description="WH1" evidence="10">
    <location>
        <begin position="39"/>
        <end position="148"/>
    </location>
</feature>
<keyword evidence="5" id="KW-0677">Repeat</keyword>
<feature type="domain" description="WH2" evidence="11">
    <location>
        <begin position="476"/>
        <end position="493"/>
    </location>
</feature>
<dbReference type="FunFam" id="3.90.810.10:FF:000003">
    <property type="entry name" value="Neural Wiskott-Aldrich syndrome protein-like"/>
    <property type="match status" value="1"/>
</dbReference>
<dbReference type="PROSITE" id="PS50108">
    <property type="entry name" value="CRIB"/>
    <property type="match status" value="1"/>
</dbReference>
<feature type="compositionally biased region" description="Polar residues" evidence="8">
    <location>
        <begin position="1"/>
        <end position="13"/>
    </location>
</feature>
<evidence type="ECO:0000313" key="13">
    <source>
        <dbReference type="RefSeq" id="XP_037893833.1"/>
    </source>
</evidence>
<dbReference type="InterPro" id="IPR036936">
    <property type="entry name" value="CRIB_dom_sf"/>
</dbReference>
<dbReference type="Pfam" id="PF00568">
    <property type="entry name" value="WH1"/>
    <property type="match status" value="1"/>
</dbReference>
<keyword evidence="6" id="KW-0206">Cytoskeleton</keyword>
<dbReference type="Gene3D" id="3.90.810.10">
    <property type="entry name" value="CRIB domain"/>
    <property type="match status" value="1"/>
</dbReference>
<dbReference type="InterPro" id="IPR011026">
    <property type="entry name" value="WAS_C"/>
</dbReference>
<evidence type="ECO:0000256" key="6">
    <source>
        <dbReference type="ARBA" id="ARBA00023212"/>
    </source>
</evidence>
<dbReference type="PANTHER" id="PTHR11202">
    <property type="entry name" value="SPROUTY-RELATED, EVH1 DOMAIN-CONTAINING PROTEIN FAMILY MEMBER"/>
    <property type="match status" value="1"/>
</dbReference>
<evidence type="ECO:0000256" key="1">
    <source>
        <dbReference type="ARBA" id="ARBA00004123"/>
    </source>
</evidence>
<keyword evidence="3" id="KW-0963">Cytoplasm</keyword>
<evidence type="ECO:0000256" key="5">
    <source>
        <dbReference type="ARBA" id="ARBA00022737"/>
    </source>
</evidence>
<feature type="compositionally biased region" description="Pro residues" evidence="8">
    <location>
        <begin position="370"/>
        <end position="422"/>
    </location>
</feature>
<protein>
    <submittedName>
        <fullName evidence="13">Neural Wiskott-Aldrich syndrome protein</fullName>
    </submittedName>
</protein>
<dbReference type="InterPro" id="IPR033927">
    <property type="entry name" value="WASPfam_EVH1"/>
</dbReference>
<evidence type="ECO:0000256" key="3">
    <source>
        <dbReference type="ARBA" id="ARBA00022490"/>
    </source>
</evidence>
<dbReference type="CDD" id="cd00132">
    <property type="entry name" value="CRIB"/>
    <property type="match status" value="1"/>
</dbReference>
<dbReference type="FunFam" id="2.30.29.30:FF:000130">
    <property type="entry name" value="neural Wiskott-Aldrich syndrome protein"/>
    <property type="match status" value="1"/>
</dbReference>
<dbReference type="InterPro" id="IPR000095">
    <property type="entry name" value="CRIB_dom"/>
</dbReference>
<accession>A0A9C5Z6A7</accession>
<feature type="region of interest" description="Disordered" evidence="8">
    <location>
        <begin position="212"/>
        <end position="231"/>
    </location>
</feature>
<dbReference type="SUPFAM" id="SSF47912">
    <property type="entry name" value="Wiscott-Aldrich syndrome protein, WASP, C-terminal domain"/>
    <property type="match status" value="1"/>
</dbReference>
<dbReference type="AlphaFoldDB" id="A0A9C5Z6A7"/>
<dbReference type="Gene3D" id="2.30.29.30">
    <property type="entry name" value="Pleckstrin-homology domain (PH domain)/Phosphotyrosine-binding domain (PTB)"/>
    <property type="match status" value="1"/>
</dbReference>
<dbReference type="CDD" id="cd01205">
    <property type="entry name" value="EVH1_WASP-like"/>
    <property type="match status" value="1"/>
</dbReference>
<reference evidence="13" key="1">
    <citation type="submission" date="2025-08" db="UniProtKB">
        <authorList>
            <consortium name="RefSeq"/>
        </authorList>
    </citation>
    <scope>IDENTIFICATION</scope>
    <source>
        <tissue evidence="13">Whole body pupa</tissue>
    </source>
</reference>
<feature type="compositionally biased region" description="Pro residues" evidence="8">
    <location>
        <begin position="344"/>
        <end position="361"/>
    </location>
</feature>
<feature type="domain" description="CRIB" evidence="9">
    <location>
        <begin position="234"/>
        <end position="247"/>
    </location>
</feature>
<dbReference type="RefSeq" id="XP_037893833.1">
    <property type="nucleotide sequence ID" value="XM_038037905.1"/>
</dbReference>
<evidence type="ECO:0000256" key="4">
    <source>
        <dbReference type="ARBA" id="ARBA00022553"/>
    </source>
</evidence>
<dbReference type="GO" id="GO:0007015">
    <property type="term" value="P:actin filament organization"/>
    <property type="evidence" value="ECO:0007669"/>
    <property type="project" value="InterPro"/>
</dbReference>
<dbReference type="KEGG" id="gfs:119640092"/>
<feature type="region of interest" description="Disordered" evidence="8">
    <location>
        <begin position="149"/>
        <end position="177"/>
    </location>
</feature>
<dbReference type="GO" id="GO:0003779">
    <property type="term" value="F:actin binding"/>
    <property type="evidence" value="ECO:0007669"/>
    <property type="project" value="InterPro"/>
</dbReference>
<dbReference type="Pfam" id="PF02205">
    <property type="entry name" value="WH2"/>
    <property type="match status" value="2"/>
</dbReference>